<comment type="similarity">
    <text evidence="1">Belongs to the UPF0725 (EMB2204) family.</text>
</comment>
<dbReference type="InterPro" id="IPR015943">
    <property type="entry name" value="WD40/YVTN_repeat-like_dom_sf"/>
</dbReference>
<name>A0A7G2DZ30_ARATH</name>
<dbReference type="PANTHER" id="PTHR31260:SF77">
    <property type="entry name" value="(RAPE) HYPOTHETICAL PROTEIN"/>
    <property type="match status" value="1"/>
</dbReference>
<evidence type="ECO:0000313" key="2">
    <source>
        <dbReference type="EMBL" id="CAD5313589.1"/>
    </source>
</evidence>
<dbReference type="InterPro" id="IPR006462">
    <property type="entry name" value="MS5"/>
</dbReference>
<organism evidence="2 3">
    <name type="scientific">Arabidopsis thaliana</name>
    <name type="common">Mouse-ear cress</name>
    <dbReference type="NCBI Taxonomy" id="3702"/>
    <lineage>
        <taxon>Eukaryota</taxon>
        <taxon>Viridiplantae</taxon>
        <taxon>Streptophyta</taxon>
        <taxon>Embryophyta</taxon>
        <taxon>Tracheophyta</taxon>
        <taxon>Spermatophyta</taxon>
        <taxon>Magnoliopsida</taxon>
        <taxon>eudicotyledons</taxon>
        <taxon>Gunneridae</taxon>
        <taxon>Pentapetalae</taxon>
        <taxon>rosids</taxon>
        <taxon>malvids</taxon>
        <taxon>Brassicales</taxon>
        <taxon>Brassicaceae</taxon>
        <taxon>Camelineae</taxon>
        <taxon>Arabidopsis</taxon>
    </lineage>
</organism>
<proteinExistence type="inferred from homology"/>
<evidence type="ECO:0000313" key="3">
    <source>
        <dbReference type="Proteomes" id="UP000516314"/>
    </source>
</evidence>
<gene>
    <name evidence="2" type="ORF">AT9943_LOCUS2081</name>
</gene>
<dbReference type="NCBIfam" id="TIGR01572">
    <property type="entry name" value="A_thl_para_3677"/>
    <property type="match status" value="2"/>
</dbReference>
<dbReference type="AlphaFoldDB" id="A0A7G2DZ30"/>
<evidence type="ECO:0000256" key="1">
    <source>
        <dbReference type="ARBA" id="ARBA00043961"/>
    </source>
</evidence>
<dbReference type="PANTHER" id="PTHR31260">
    <property type="entry name" value="CYSTATIN/MONELLIN SUPERFAMILY PROTEIN"/>
    <property type="match status" value="1"/>
</dbReference>
<dbReference type="Pfam" id="PF04776">
    <property type="entry name" value="protein_MS5"/>
    <property type="match status" value="1"/>
</dbReference>
<dbReference type="EMBL" id="LR881466">
    <property type="protein sequence ID" value="CAD5313589.1"/>
    <property type="molecule type" value="Genomic_DNA"/>
</dbReference>
<dbReference type="Gene3D" id="2.130.10.10">
    <property type="entry name" value="YVTN repeat-like/Quinoprotein amine dehydrogenase"/>
    <property type="match status" value="1"/>
</dbReference>
<sequence length="409" mass="46635">MGLIPYDCQRARHYPFPVLVKLYAKFGLHRYNMLKGTSFQLATLMKFNMLPNYISSFYMTLLAHDPDPAAGSSQKTFQVRVDEQQFGSLDINCSIARPKHEGDLLEVSTETPFMPHFHGGALGDGIFKVELPDCLSDTALNELAGAVLKGELPEHVFDDALYARAGGIFQGELPDWPTDDVLNDGKRFYLVKESEWQATDWISMYLELVITTTDKSISIKPEVLSKLEIVKVAIETATKDEEPSNERLKAYRAHFYITFKGLAEPRAPRQVFEIGEHLERQAIVRRVMGHRGDLTLKGDEIRLDHHHSAVAYYSGGLRSQSSVFVKQEKIMECSMYWELHEHMINSIDFNSQNPHVMAGYKFHRWNCLPLRLEKHGSKKKTKTLTTVNHSRVVHSAYFSPSGFTCNYEI</sequence>
<protein>
    <submittedName>
        <fullName evidence="2">(thale cress) hypothetical protein</fullName>
    </submittedName>
</protein>
<accession>A0A7G2DZ30</accession>
<dbReference type="Proteomes" id="UP000516314">
    <property type="component" value="Chromosome 1"/>
</dbReference>
<reference evidence="2 3" key="1">
    <citation type="submission" date="2020-09" db="EMBL/GenBank/DDBJ databases">
        <authorList>
            <person name="Ashkenazy H."/>
        </authorList>
    </citation>
    <scope>NUCLEOTIDE SEQUENCE [LARGE SCALE GENOMIC DNA]</scope>
    <source>
        <strain evidence="3">cv. Cdm-0</strain>
    </source>
</reference>